<dbReference type="AlphaFoldDB" id="A0A3P3W0G2"/>
<evidence type="ECO:0000313" key="1">
    <source>
        <dbReference type="EMBL" id="RRJ88525.1"/>
    </source>
</evidence>
<dbReference type="Proteomes" id="UP000271937">
    <property type="component" value="Unassembled WGS sequence"/>
</dbReference>
<dbReference type="InterPro" id="IPR031325">
    <property type="entry name" value="RHS_repeat"/>
</dbReference>
<sequence>MRNIFCLIILVSYQFSFSQQNGANDIKTALPEIAPASPSVVALMKFEEVAVSNYTGIPDIAIPLYDISSHSKNVSVNLSLAYHPYSAAADEVASSTGLGWNLLAGGTISRTVMGFPDEHYKSGFQLKMGIYQNESAGVFANTYYQAMESFNGAGTSIIKKFLWDAYEKGRYDTQHDLYQFNFMGRSGRFIIKKNQQGTLEVSKLSNSEAMDISFNYNYNSSTRKYDFLSFTLLDEKGTRYLFDIIEKTTQGTTTQSTFFGTGNTSISNDNYDFISAFHLSKVYDSGNNLVASFGYNDELHPITEAVSDVTSEHNFIVGFDPVYGLLNNCPEQLDRIEPLYFDRKVQRSTKTKKLQSIDVTDVAKVEFVYELGRQDYNLVVNANSSKLKSVVLKTWSGSPIKRFDFSYTYSEISSIYGKRMMLSKIEEGNYIDQKKQAHEFYYAQSSAGSRAVGKDAWGFFNVRPYISSFGYSREVDPYMIKTDVLQKIKLPTGGAKVFDFEANTYSHVGDSPLSDFDENPENWINRESTMVFNSVSGASPAQILEIATVSGTFVKFSPSLISGSSMGVFTIRKILDDGSSSIYSQFNCGNDLSCSTEEIYFPPGAATYTLVYNWFDAVLSSSVRVDINYRTRIDSGRNPQPLKEYLYGGGMRIKNIGYFEDGDVPQNYYDSTLNQYGFTPASEKNYSYGFAGTSNKSSGSLVFGKPVFTYTKVRDHHISCPSFAINMTIAYQTTCQVNNLLSMRTQGSDVGYQNVMVRQTGNGKTQYYYQSPIDEPQGPEAYTQHMPFIASSNLDYRRGFIKKEKIFREDGQLLQETDYEYDIVDAEQVTGLRMFQGATRCAFSYLSFTYEEYLTKRQNCIESGEFSYNCETVCKGDVFSYIGHLENIETYGWVKLREKSTKKIFETEILEEREEYTYEDFNKQLSSQKHFTNGATGDYKKLEYEFYIFPGNRISEISSVTSSDAFQQLSKVQYDYLAQGGKMILSSTALAKGNNLLEQRLKFNLYDMWENLLEAQAASGTKVSYIWGYNGTKPVAKIDNTAYASIPSNLISAIHAASSAVPYDEASLVAALDALRASPALSGAMVTTFTYRPLFGISTVTDPKGYRSSYEYDSFGRLELVKDNDGNILSENKYNYRP</sequence>
<reference evidence="1 2" key="1">
    <citation type="submission" date="2018-11" db="EMBL/GenBank/DDBJ databases">
        <title>Flavobacterium sp. nov., YIM 102600 draft genome.</title>
        <authorList>
            <person name="Li G."/>
            <person name="Jiang Y."/>
        </authorList>
    </citation>
    <scope>NUCLEOTIDE SEQUENCE [LARGE SCALE GENOMIC DNA]</scope>
    <source>
        <strain evidence="1 2">YIM 102600</strain>
    </source>
</reference>
<evidence type="ECO:0000313" key="2">
    <source>
        <dbReference type="Proteomes" id="UP000271937"/>
    </source>
</evidence>
<protein>
    <recommendedName>
        <fullName evidence="3">RHS repeat protein</fullName>
    </recommendedName>
</protein>
<name>A0A3P3W0G2_9FLAO</name>
<dbReference type="RefSeq" id="WP_125013915.1">
    <property type="nucleotide sequence ID" value="NZ_RQVR01000023.1"/>
</dbReference>
<evidence type="ECO:0008006" key="3">
    <source>
        <dbReference type="Google" id="ProtNLM"/>
    </source>
</evidence>
<comment type="caution">
    <text evidence="1">The sequence shown here is derived from an EMBL/GenBank/DDBJ whole genome shotgun (WGS) entry which is preliminary data.</text>
</comment>
<gene>
    <name evidence="1" type="ORF">EG849_14245</name>
</gene>
<dbReference type="OrthoDB" id="9814627at2"/>
<dbReference type="EMBL" id="RQVR01000023">
    <property type="protein sequence ID" value="RRJ88525.1"/>
    <property type="molecule type" value="Genomic_DNA"/>
</dbReference>
<organism evidence="1 2">
    <name type="scientific">Flavobacterium macacae</name>
    <dbReference type="NCBI Taxonomy" id="2488993"/>
    <lineage>
        <taxon>Bacteria</taxon>
        <taxon>Pseudomonadati</taxon>
        <taxon>Bacteroidota</taxon>
        <taxon>Flavobacteriia</taxon>
        <taxon>Flavobacteriales</taxon>
        <taxon>Flavobacteriaceae</taxon>
        <taxon>Flavobacterium</taxon>
    </lineage>
</organism>
<accession>A0A3P3W0G2</accession>
<dbReference type="Pfam" id="PF05593">
    <property type="entry name" value="RHS_repeat"/>
    <property type="match status" value="1"/>
</dbReference>
<dbReference type="Gene3D" id="2.180.10.10">
    <property type="entry name" value="RHS repeat-associated core"/>
    <property type="match status" value="1"/>
</dbReference>
<proteinExistence type="predicted"/>
<keyword evidence="2" id="KW-1185">Reference proteome</keyword>